<evidence type="ECO:0000313" key="1">
    <source>
        <dbReference type="EMBL" id="KAI3358069.1"/>
    </source>
</evidence>
<gene>
    <name evidence="1" type="ORF">L3Q82_003080</name>
</gene>
<comment type="caution">
    <text evidence="1">The sequence shown here is derived from an EMBL/GenBank/DDBJ whole genome shotgun (WGS) entry which is preliminary data.</text>
</comment>
<dbReference type="EMBL" id="CM041548">
    <property type="protein sequence ID" value="KAI3358069.1"/>
    <property type="molecule type" value="Genomic_DNA"/>
</dbReference>
<organism evidence="1 2">
    <name type="scientific">Scortum barcoo</name>
    <name type="common">barcoo grunter</name>
    <dbReference type="NCBI Taxonomy" id="214431"/>
    <lineage>
        <taxon>Eukaryota</taxon>
        <taxon>Metazoa</taxon>
        <taxon>Chordata</taxon>
        <taxon>Craniata</taxon>
        <taxon>Vertebrata</taxon>
        <taxon>Euteleostomi</taxon>
        <taxon>Actinopterygii</taxon>
        <taxon>Neopterygii</taxon>
        <taxon>Teleostei</taxon>
        <taxon>Neoteleostei</taxon>
        <taxon>Acanthomorphata</taxon>
        <taxon>Eupercaria</taxon>
        <taxon>Centrarchiformes</taxon>
        <taxon>Terapontoidei</taxon>
        <taxon>Terapontidae</taxon>
        <taxon>Scortum</taxon>
    </lineage>
</organism>
<sequence>MGILDLDEGRTRMLYRALIQSRRGRNGIRFVLFSFFLLTYSKRCADPFSLWMFPQDDSDGIPWSEERVMRKVLYLSLKEFRSAQKRQLDGDGTTNSNGSLANGQLNGSGSKGGHKDDGSLRSQGLDGSSKYGEDGPAKKRPRLQAQRKFAQSQPNSPSTTPVKVADPASLNAGLATVPSSSLSSLSSSSLSSSIQDLSRRKPKTEDFLTFLCLRGSSALPSNMAYFGSSQEEEDLEDEEDLEEEEVRNGGGVHSHGGGSSSQASASSSCHSTPRKGKLPARQPLNGHESQKQLAWFLCLSPPVFNSHGKAGTRESPRPKAGTHSRDAPAPPLPPPPPPPPPLLRERSERAEGSTGAREGEAGHG</sequence>
<protein>
    <submittedName>
        <fullName evidence="1">Uncharacterized protein</fullName>
    </submittedName>
</protein>
<reference evidence="1" key="1">
    <citation type="submission" date="2022-04" db="EMBL/GenBank/DDBJ databases">
        <title>Jade perch genome.</title>
        <authorList>
            <person name="Chao B."/>
        </authorList>
    </citation>
    <scope>NUCLEOTIDE SEQUENCE</scope>
    <source>
        <strain evidence="1">CB-2022</strain>
    </source>
</reference>
<dbReference type="Proteomes" id="UP000831701">
    <property type="component" value="Chromosome 18"/>
</dbReference>
<proteinExistence type="predicted"/>
<accession>A0ACB8VR97</accession>
<keyword evidence="2" id="KW-1185">Reference proteome</keyword>
<name>A0ACB8VR97_9TELE</name>
<evidence type="ECO:0000313" key="2">
    <source>
        <dbReference type="Proteomes" id="UP000831701"/>
    </source>
</evidence>